<feature type="domain" description="HTH hxlR-type" evidence="4">
    <location>
        <begin position="1"/>
        <end position="92"/>
    </location>
</feature>
<dbReference type="EMBL" id="JACHOV010000006">
    <property type="protein sequence ID" value="MBB4641546.1"/>
    <property type="molecule type" value="Genomic_DNA"/>
</dbReference>
<dbReference type="PANTHER" id="PTHR33204:SF18">
    <property type="entry name" value="TRANSCRIPTIONAL REGULATORY PROTEIN"/>
    <property type="match status" value="1"/>
</dbReference>
<organism evidence="5 6">
    <name type="scientific">Rhizorhapis suberifaciens</name>
    <name type="common">corky root of lettuce</name>
    <dbReference type="NCBI Taxonomy" id="13656"/>
    <lineage>
        <taxon>Bacteria</taxon>
        <taxon>Pseudomonadati</taxon>
        <taxon>Pseudomonadota</taxon>
        <taxon>Alphaproteobacteria</taxon>
        <taxon>Sphingomonadales</taxon>
        <taxon>Sphingomonadaceae</taxon>
        <taxon>Rhizorhapis</taxon>
    </lineage>
</organism>
<dbReference type="InterPro" id="IPR036390">
    <property type="entry name" value="WH_DNA-bd_sf"/>
</dbReference>
<dbReference type="PANTHER" id="PTHR33204">
    <property type="entry name" value="TRANSCRIPTIONAL REGULATOR, MARR FAMILY"/>
    <property type="match status" value="1"/>
</dbReference>
<dbReference type="Pfam" id="PF01638">
    <property type="entry name" value="HxlR"/>
    <property type="match status" value="1"/>
</dbReference>
<proteinExistence type="predicted"/>
<dbReference type="RefSeq" id="WP_221232638.1">
    <property type="nucleotide sequence ID" value="NZ_JACHOV010000006.1"/>
</dbReference>
<dbReference type="Proteomes" id="UP000575068">
    <property type="component" value="Unassembled WGS sequence"/>
</dbReference>
<keyword evidence="3" id="KW-0804">Transcription</keyword>
<dbReference type="PROSITE" id="PS51118">
    <property type="entry name" value="HTH_HXLR"/>
    <property type="match status" value="1"/>
</dbReference>
<name>A0A840HVP4_9SPHN</name>
<keyword evidence="2 5" id="KW-0238">DNA-binding</keyword>
<evidence type="ECO:0000313" key="5">
    <source>
        <dbReference type="EMBL" id="MBB4641546.1"/>
    </source>
</evidence>
<reference evidence="5 6" key="1">
    <citation type="submission" date="2020-08" db="EMBL/GenBank/DDBJ databases">
        <title>Genomic Encyclopedia of Type Strains, Phase IV (KMG-IV): sequencing the most valuable type-strain genomes for metagenomic binning, comparative biology and taxonomic classification.</title>
        <authorList>
            <person name="Goeker M."/>
        </authorList>
    </citation>
    <scope>NUCLEOTIDE SEQUENCE [LARGE SCALE GENOMIC DNA]</scope>
    <source>
        <strain evidence="5 6">DSM 7465</strain>
    </source>
</reference>
<gene>
    <name evidence="5" type="ORF">HNQ99_001855</name>
</gene>
<protein>
    <submittedName>
        <fullName evidence="5">DNA-binding HxlR family transcriptional regulator</fullName>
    </submittedName>
</protein>
<keyword evidence="1" id="KW-0805">Transcription regulation</keyword>
<accession>A0A840HVP4</accession>
<dbReference type="InterPro" id="IPR002577">
    <property type="entry name" value="HTH_HxlR"/>
</dbReference>
<dbReference type="SUPFAM" id="SSF46785">
    <property type="entry name" value="Winged helix' DNA-binding domain"/>
    <property type="match status" value="1"/>
</dbReference>
<dbReference type="AlphaFoldDB" id="A0A840HVP4"/>
<comment type="caution">
    <text evidence="5">The sequence shown here is derived from an EMBL/GenBank/DDBJ whole genome shotgun (WGS) entry which is preliminary data.</text>
</comment>
<dbReference type="InterPro" id="IPR036388">
    <property type="entry name" value="WH-like_DNA-bd_sf"/>
</dbReference>
<keyword evidence="6" id="KW-1185">Reference proteome</keyword>
<evidence type="ECO:0000313" key="6">
    <source>
        <dbReference type="Proteomes" id="UP000575068"/>
    </source>
</evidence>
<evidence type="ECO:0000256" key="1">
    <source>
        <dbReference type="ARBA" id="ARBA00023015"/>
    </source>
</evidence>
<evidence type="ECO:0000256" key="3">
    <source>
        <dbReference type="ARBA" id="ARBA00023163"/>
    </source>
</evidence>
<sequence>MKLLGQKWAMVALREISFGQLRFDDIAFNTGAPRDILAARLKSLEAGGVVRRELYQERPARYEYHLTDAGEQLCGIMHAIREWGDRFMRSDPEHIARFRHGCGAELEAEVRCKGCGARLSADSIAPCVVEDGV</sequence>
<dbReference type="GO" id="GO:0003677">
    <property type="term" value="F:DNA binding"/>
    <property type="evidence" value="ECO:0007669"/>
    <property type="project" value="UniProtKB-KW"/>
</dbReference>
<evidence type="ECO:0000259" key="4">
    <source>
        <dbReference type="PROSITE" id="PS51118"/>
    </source>
</evidence>
<dbReference type="Gene3D" id="1.10.10.10">
    <property type="entry name" value="Winged helix-like DNA-binding domain superfamily/Winged helix DNA-binding domain"/>
    <property type="match status" value="1"/>
</dbReference>
<evidence type="ECO:0000256" key="2">
    <source>
        <dbReference type="ARBA" id="ARBA00023125"/>
    </source>
</evidence>